<proteinExistence type="predicted"/>
<feature type="region of interest" description="Disordered" evidence="1">
    <location>
        <begin position="1"/>
        <end position="20"/>
    </location>
</feature>
<protein>
    <submittedName>
        <fullName evidence="4">Transposase</fullName>
    </submittedName>
</protein>
<reference evidence="2 3" key="2">
    <citation type="submission" date="2018-11" db="EMBL/GenBank/DDBJ databases">
        <authorList>
            <consortium name="Pathogen Informatics"/>
        </authorList>
    </citation>
    <scope>NUCLEOTIDE SEQUENCE [LARGE SCALE GENOMIC DNA]</scope>
</reference>
<evidence type="ECO:0000313" key="3">
    <source>
        <dbReference type="Proteomes" id="UP000271098"/>
    </source>
</evidence>
<gene>
    <name evidence="2" type="ORF">GPUH_LOCUS2811</name>
</gene>
<organism evidence="4">
    <name type="scientific">Gongylonema pulchrum</name>
    <dbReference type="NCBI Taxonomy" id="637853"/>
    <lineage>
        <taxon>Eukaryota</taxon>
        <taxon>Metazoa</taxon>
        <taxon>Ecdysozoa</taxon>
        <taxon>Nematoda</taxon>
        <taxon>Chromadorea</taxon>
        <taxon>Rhabditida</taxon>
        <taxon>Spirurina</taxon>
        <taxon>Spiruromorpha</taxon>
        <taxon>Spiruroidea</taxon>
        <taxon>Gongylonematidae</taxon>
        <taxon>Gongylonema</taxon>
    </lineage>
</organism>
<name>A0A183D270_9BILA</name>
<evidence type="ECO:0000313" key="4">
    <source>
        <dbReference type="WBParaSite" id="GPUH_0000281601-mRNA-1"/>
    </source>
</evidence>
<dbReference type="WBParaSite" id="GPUH_0000281601-mRNA-1">
    <property type="protein sequence ID" value="GPUH_0000281601-mRNA-1"/>
    <property type="gene ID" value="GPUH_0000281601"/>
</dbReference>
<evidence type="ECO:0000256" key="1">
    <source>
        <dbReference type="SAM" id="MobiDB-lite"/>
    </source>
</evidence>
<dbReference type="AlphaFoldDB" id="A0A183D270"/>
<dbReference type="Proteomes" id="UP000271098">
    <property type="component" value="Unassembled WGS sequence"/>
</dbReference>
<accession>A0A183D270</accession>
<reference evidence="4" key="1">
    <citation type="submission" date="2016-06" db="UniProtKB">
        <authorList>
            <consortium name="WormBaseParasite"/>
        </authorList>
    </citation>
    <scope>IDENTIFICATION</scope>
</reference>
<sequence>MAHRFDAKHHNAERGRKQDRRAVRPIPIPACWKPAPWLAFGYEFIKFFHLIVITGHDISKNLNGIDGFIRAQAEEECADL</sequence>
<keyword evidence="3" id="KW-1185">Reference proteome</keyword>
<dbReference type="EMBL" id="UYRT01004453">
    <property type="protein sequence ID" value="VDK36519.1"/>
    <property type="molecule type" value="Genomic_DNA"/>
</dbReference>
<evidence type="ECO:0000313" key="2">
    <source>
        <dbReference type="EMBL" id="VDK36519.1"/>
    </source>
</evidence>